<dbReference type="STRING" id="1121256.SAMN02746089_00910"/>
<keyword evidence="3" id="KW-1185">Reference proteome</keyword>
<protein>
    <submittedName>
        <fullName evidence="2">Uncharacterized protein</fullName>
    </submittedName>
</protein>
<feature type="transmembrane region" description="Helical" evidence="1">
    <location>
        <begin position="271"/>
        <end position="290"/>
    </location>
</feature>
<accession>A0A1M4WZS2</accession>
<proteinExistence type="predicted"/>
<dbReference type="RefSeq" id="WP_073342126.1">
    <property type="nucleotide sequence ID" value="NZ_FQVH01000007.1"/>
</dbReference>
<organism evidence="2 3">
    <name type="scientific">Caldanaerobius fijiensis DSM 17918</name>
    <dbReference type="NCBI Taxonomy" id="1121256"/>
    <lineage>
        <taxon>Bacteria</taxon>
        <taxon>Bacillati</taxon>
        <taxon>Bacillota</taxon>
        <taxon>Clostridia</taxon>
        <taxon>Thermoanaerobacterales</taxon>
        <taxon>Thermoanaerobacteraceae</taxon>
        <taxon>Caldanaerobius</taxon>
    </lineage>
</organism>
<keyword evidence="1" id="KW-0812">Transmembrane</keyword>
<dbReference type="AlphaFoldDB" id="A0A1M4WZS2"/>
<evidence type="ECO:0000313" key="3">
    <source>
        <dbReference type="Proteomes" id="UP000184088"/>
    </source>
</evidence>
<dbReference type="EMBL" id="FQVH01000007">
    <property type="protein sequence ID" value="SHE86748.1"/>
    <property type="molecule type" value="Genomic_DNA"/>
</dbReference>
<gene>
    <name evidence="2" type="ORF">SAMN02746089_00910</name>
</gene>
<name>A0A1M4WZS2_9THEO</name>
<keyword evidence="1" id="KW-1133">Transmembrane helix</keyword>
<reference evidence="2 3" key="1">
    <citation type="submission" date="2016-11" db="EMBL/GenBank/DDBJ databases">
        <authorList>
            <person name="Jaros S."/>
            <person name="Januszkiewicz K."/>
            <person name="Wedrychowicz H."/>
        </authorList>
    </citation>
    <scope>NUCLEOTIDE SEQUENCE [LARGE SCALE GENOMIC DNA]</scope>
    <source>
        <strain evidence="2 3">DSM 17918</strain>
    </source>
</reference>
<keyword evidence="1" id="KW-0472">Membrane</keyword>
<evidence type="ECO:0000256" key="1">
    <source>
        <dbReference type="SAM" id="Phobius"/>
    </source>
</evidence>
<evidence type="ECO:0000313" key="2">
    <source>
        <dbReference type="EMBL" id="SHE86748.1"/>
    </source>
</evidence>
<sequence>MKRIMCLILTMLFLFYLNIITYAANVPMKEVIEKFNDNVEEKNKIKEVVLKDEAQPLKDLIKFKKDFKVIQNTIVTSEDDLILGEPYKIIHFPAPMPDNITSAFEGFIKGKRITDILQNATYYYEVPVLMKQNNAPVSSIQVKIRDTGKWGVTLYPGYLDPEISYIVSQPEKVVELLKSLGIETVDKYMHVSFGDGYDFLYTLSDNKEYFIPLQTRFGTEQFKVYTRGQFQAIFAPLMEKVLNDEELPIGGGASFSKNDNKMTNIRSNNEVIYIALSFGVIVAVSLLYIVRNKIKHKTL</sequence>
<dbReference type="Proteomes" id="UP000184088">
    <property type="component" value="Unassembled WGS sequence"/>
</dbReference>